<dbReference type="RefSeq" id="WP_130021052.1">
    <property type="nucleotide sequence ID" value="NZ_SEWF01000013.1"/>
</dbReference>
<comment type="similarity">
    <text evidence="6">Belongs to the TVP38/TMEM64 family.</text>
</comment>
<evidence type="ECO:0000313" key="8">
    <source>
        <dbReference type="EMBL" id="RYU95661.1"/>
    </source>
</evidence>
<dbReference type="AlphaFoldDB" id="A0A4Q5M0D6"/>
<dbReference type="InterPro" id="IPR015414">
    <property type="entry name" value="TMEM64"/>
</dbReference>
<comment type="subcellular location">
    <subcellularLocation>
        <location evidence="1 6">Cell membrane</location>
        <topology evidence="1 6">Multi-pass membrane protein</topology>
    </subcellularLocation>
</comment>
<gene>
    <name evidence="8" type="ORF">EWM59_11145</name>
</gene>
<evidence type="ECO:0000256" key="6">
    <source>
        <dbReference type="RuleBase" id="RU366058"/>
    </source>
</evidence>
<dbReference type="EMBL" id="SEWF01000013">
    <property type="protein sequence ID" value="RYU95661.1"/>
    <property type="molecule type" value="Genomic_DNA"/>
</dbReference>
<feature type="domain" description="VTT" evidence="7">
    <location>
        <begin position="64"/>
        <end position="181"/>
    </location>
</feature>
<dbReference type="Pfam" id="PF09335">
    <property type="entry name" value="VTT_dom"/>
    <property type="match status" value="1"/>
</dbReference>
<dbReference type="PANTHER" id="PTHR12677">
    <property type="entry name" value="GOLGI APPARATUS MEMBRANE PROTEIN TVP38-RELATED"/>
    <property type="match status" value="1"/>
</dbReference>
<dbReference type="GO" id="GO:0005886">
    <property type="term" value="C:plasma membrane"/>
    <property type="evidence" value="ECO:0007669"/>
    <property type="project" value="UniProtKB-SubCell"/>
</dbReference>
<feature type="transmembrane region" description="Helical" evidence="6">
    <location>
        <begin position="82"/>
        <end position="102"/>
    </location>
</feature>
<reference evidence="8 9" key="1">
    <citation type="submission" date="2019-02" db="EMBL/GenBank/DDBJ databases">
        <title>Bacterial novel species Emticicia sp. 17J42-9 isolated from soil.</title>
        <authorList>
            <person name="Jung H.-Y."/>
        </authorList>
    </citation>
    <scope>NUCLEOTIDE SEQUENCE [LARGE SCALE GENOMIC DNA]</scope>
    <source>
        <strain evidence="8 9">17J42-9</strain>
    </source>
</reference>
<keyword evidence="5 6" id="KW-0472">Membrane</keyword>
<accession>A0A4Q5M0D6</accession>
<dbReference type="PANTHER" id="PTHR12677:SF59">
    <property type="entry name" value="GOLGI APPARATUS MEMBRANE PROTEIN TVP38-RELATED"/>
    <property type="match status" value="1"/>
</dbReference>
<proteinExistence type="inferred from homology"/>
<name>A0A4Q5M0D6_9BACT</name>
<evidence type="ECO:0000256" key="2">
    <source>
        <dbReference type="ARBA" id="ARBA00022475"/>
    </source>
</evidence>
<sequence length="227" mass="25684">MKHVSKYSFALISSVCLTIIPLLFTSVLTLWVIAHETEIGGYSGKVWALITVLCCLTSTIAFTPPTFLALVFGYFLGWHAILPLFTLNMVAIFLVNLITRWLDKDRFKTYLSENSKVRNILENIKHQELKIIFFAKLSPVLPFALTNFVFALSGAKLRNILSGGFFGMIPRTVLAVWTGYQAKEIRRLLENPNEGNLQKILLIVLLVASIAGIFYFLQPRKKTRNVN</sequence>
<evidence type="ECO:0000256" key="1">
    <source>
        <dbReference type="ARBA" id="ARBA00004651"/>
    </source>
</evidence>
<evidence type="ECO:0000259" key="7">
    <source>
        <dbReference type="Pfam" id="PF09335"/>
    </source>
</evidence>
<dbReference type="OrthoDB" id="6194207at2"/>
<evidence type="ECO:0000256" key="4">
    <source>
        <dbReference type="ARBA" id="ARBA00022989"/>
    </source>
</evidence>
<feature type="transmembrane region" description="Helical" evidence="6">
    <location>
        <begin position="200"/>
        <end position="217"/>
    </location>
</feature>
<evidence type="ECO:0000256" key="5">
    <source>
        <dbReference type="ARBA" id="ARBA00023136"/>
    </source>
</evidence>
<keyword evidence="9" id="KW-1185">Reference proteome</keyword>
<organism evidence="8 9">
    <name type="scientific">Emticicia agri</name>
    <dbReference type="NCBI Taxonomy" id="2492393"/>
    <lineage>
        <taxon>Bacteria</taxon>
        <taxon>Pseudomonadati</taxon>
        <taxon>Bacteroidota</taxon>
        <taxon>Cytophagia</taxon>
        <taxon>Cytophagales</taxon>
        <taxon>Leadbetterellaceae</taxon>
        <taxon>Emticicia</taxon>
    </lineage>
</organism>
<keyword evidence="3 6" id="KW-0812">Transmembrane</keyword>
<feature type="transmembrane region" description="Helical" evidence="6">
    <location>
        <begin position="131"/>
        <end position="153"/>
    </location>
</feature>
<evidence type="ECO:0000256" key="3">
    <source>
        <dbReference type="ARBA" id="ARBA00022692"/>
    </source>
</evidence>
<feature type="transmembrane region" description="Helical" evidence="6">
    <location>
        <begin position="46"/>
        <end position="75"/>
    </location>
</feature>
<keyword evidence="2 6" id="KW-1003">Cell membrane</keyword>
<keyword evidence="4 6" id="KW-1133">Transmembrane helix</keyword>
<protein>
    <recommendedName>
        <fullName evidence="6">TVP38/TMEM64 family membrane protein</fullName>
    </recommendedName>
</protein>
<dbReference type="InterPro" id="IPR032816">
    <property type="entry name" value="VTT_dom"/>
</dbReference>
<comment type="caution">
    <text evidence="8">The sequence shown here is derived from an EMBL/GenBank/DDBJ whole genome shotgun (WGS) entry which is preliminary data.</text>
</comment>
<evidence type="ECO:0000313" key="9">
    <source>
        <dbReference type="Proteomes" id="UP000293162"/>
    </source>
</evidence>
<dbReference type="Proteomes" id="UP000293162">
    <property type="component" value="Unassembled WGS sequence"/>
</dbReference>
<feature type="transmembrane region" description="Helical" evidence="6">
    <location>
        <begin position="7"/>
        <end position="34"/>
    </location>
</feature>